<evidence type="ECO:0000256" key="3">
    <source>
        <dbReference type="ARBA" id="ARBA00012423"/>
    </source>
</evidence>
<dbReference type="PANTHER" id="PTHR10655">
    <property type="entry name" value="LYSOPHOSPHOLIPASE-RELATED"/>
    <property type="match status" value="1"/>
</dbReference>
<evidence type="ECO:0000256" key="2">
    <source>
        <dbReference type="ARBA" id="ARBA00006499"/>
    </source>
</evidence>
<dbReference type="GO" id="GO:0005829">
    <property type="term" value="C:cytosol"/>
    <property type="evidence" value="ECO:0007669"/>
    <property type="project" value="UniProtKB-SubCell"/>
</dbReference>
<reference evidence="11 12" key="1">
    <citation type="journal article" date="2019" name="Proc. Natl. Acad. Sci. U.S.A.">
        <title>Regulatory changes in pterin and carotenoid genes underlie balanced color polymorphisms in the wall lizard.</title>
        <authorList>
            <person name="Andrade P."/>
            <person name="Pinho C."/>
            <person name="Perez I de Lanuza G."/>
            <person name="Afonso S."/>
            <person name="Brejcha J."/>
            <person name="Rubin C.J."/>
            <person name="Wallerman O."/>
            <person name="Pereira P."/>
            <person name="Sabatino S.J."/>
            <person name="Bellati A."/>
            <person name="Pellitteri-Rosa D."/>
            <person name="Bosakova Z."/>
            <person name="Bunikis I."/>
            <person name="Carretero M.A."/>
            <person name="Feiner N."/>
            <person name="Marsik P."/>
            <person name="Pauperio F."/>
            <person name="Salvi D."/>
            <person name="Soler L."/>
            <person name="While G.M."/>
            <person name="Uller T."/>
            <person name="Font E."/>
            <person name="Andersson L."/>
            <person name="Carneiro M."/>
        </authorList>
    </citation>
    <scope>NUCLEOTIDE SEQUENCE</scope>
</reference>
<evidence type="ECO:0000256" key="8">
    <source>
        <dbReference type="ARBA" id="ARBA00057451"/>
    </source>
</evidence>
<comment type="function">
    <text evidence="8">Palmitoyl thioesterase that catalyzes depalmitoylation of CGAS and KCNMA1. Acts as a regulator of innate immunity by mediating depalmitoylation of CGAS, thereby preventing CGAS homodimerization and cyclic GMP-AMP synthase activity. Does not exhibit phospholipase nor triacylglycerol lipase activity, able to hydrolyze only short chain substrates due to its shallow active site.</text>
</comment>
<dbReference type="Proteomes" id="UP000472272">
    <property type="component" value="Chromosome 3"/>
</dbReference>
<keyword evidence="6" id="KW-0007">Acetylation</keyword>
<evidence type="ECO:0000313" key="12">
    <source>
        <dbReference type="Proteomes" id="UP000472272"/>
    </source>
</evidence>
<dbReference type="Pfam" id="PF02230">
    <property type="entry name" value="Abhydrolase_2"/>
    <property type="match status" value="1"/>
</dbReference>
<dbReference type="FunFam" id="3.40.50.1820:FF:000139">
    <property type="entry name" value="lysophospholipase-like protein 1"/>
    <property type="match status" value="1"/>
</dbReference>
<keyword evidence="4" id="KW-0963">Cytoplasm</keyword>
<protein>
    <recommendedName>
        <fullName evidence="9">Lysophospholipase-like protein 1</fullName>
        <ecNumber evidence="3">3.1.2.22</ecNumber>
    </recommendedName>
</protein>
<gene>
    <name evidence="11" type="primary">LYPLAL1</name>
</gene>
<name>A0A670I232_PODMU</name>
<dbReference type="InterPro" id="IPR003140">
    <property type="entry name" value="PLipase/COase/thioEstase"/>
</dbReference>
<reference evidence="11" key="3">
    <citation type="submission" date="2025-09" db="UniProtKB">
        <authorList>
            <consortium name="Ensembl"/>
        </authorList>
    </citation>
    <scope>IDENTIFICATION</scope>
</reference>
<dbReference type="SUPFAM" id="SSF53474">
    <property type="entry name" value="alpha/beta-Hydrolases"/>
    <property type="match status" value="1"/>
</dbReference>
<evidence type="ECO:0000256" key="6">
    <source>
        <dbReference type="ARBA" id="ARBA00022990"/>
    </source>
</evidence>
<dbReference type="GO" id="GO:0008474">
    <property type="term" value="F:palmitoyl-(protein) hydrolase activity"/>
    <property type="evidence" value="ECO:0007669"/>
    <property type="project" value="UniProtKB-EC"/>
</dbReference>
<dbReference type="PANTHER" id="PTHR10655:SF17">
    <property type="entry name" value="LYSOPHOSPHOLIPASE-LIKE PROTEIN 1"/>
    <property type="match status" value="1"/>
</dbReference>
<keyword evidence="12" id="KW-1185">Reference proteome</keyword>
<reference evidence="11" key="2">
    <citation type="submission" date="2025-08" db="UniProtKB">
        <authorList>
            <consortium name="Ensembl"/>
        </authorList>
    </citation>
    <scope>IDENTIFICATION</scope>
</reference>
<organism evidence="11 12">
    <name type="scientific">Podarcis muralis</name>
    <name type="common">Wall lizard</name>
    <name type="synonym">Lacerta muralis</name>
    <dbReference type="NCBI Taxonomy" id="64176"/>
    <lineage>
        <taxon>Eukaryota</taxon>
        <taxon>Metazoa</taxon>
        <taxon>Chordata</taxon>
        <taxon>Craniata</taxon>
        <taxon>Vertebrata</taxon>
        <taxon>Euteleostomi</taxon>
        <taxon>Lepidosauria</taxon>
        <taxon>Squamata</taxon>
        <taxon>Bifurcata</taxon>
        <taxon>Unidentata</taxon>
        <taxon>Episquamata</taxon>
        <taxon>Laterata</taxon>
        <taxon>Lacertibaenia</taxon>
        <taxon>Lacertidae</taxon>
        <taxon>Podarcis</taxon>
    </lineage>
</organism>
<sequence>MPTPLGYAPLMSMGITHVKYETALFKKKKEKATLPCSSPRLLLTLQYHAELGAFQSTACSGSPDVVELQLPSPLASKLREDGSCSPTTSLGTHRLRTANSALDGAAQPTRLRFSSQPPHPERQLRLRFNAKGFLLQWKRADFPCDAPALCALAAPFLRRVGTAMAAPAALQRSVVAPAGRHTASVIFLHGSGDTGQGIRDWIKGVLSHDLSFQHIKVIYPTAPARPYTPMRGSLSNVWHDRYKISNDCPEHIETIDSMCQALTSLIDDEVKSGTGKNRILLGGFSMGGGMAMHLAYRYHQDVAGVFALSSFLSKTSAVYQALKKIEREPPELFQCHGTADELVLYSWGEETNKMLKSLGVATTFLSLPNLYHELNKNIQMKILKTHRKQNRYKGGSSSWPAPQ</sequence>
<dbReference type="EC" id="3.1.2.22" evidence="3"/>
<dbReference type="GeneTree" id="ENSGT00940000159171"/>
<dbReference type="InterPro" id="IPR029058">
    <property type="entry name" value="AB_hydrolase_fold"/>
</dbReference>
<dbReference type="InterPro" id="IPR050565">
    <property type="entry name" value="LYPA1-2/EST-like"/>
</dbReference>
<evidence type="ECO:0000256" key="5">
    <source>
        <dbReference type="ARBA" id="ARBA00022801"/>
    </source>
</evidence>
<comment type="catalytic activity">
    <reaction evidence="7">
        <text>S-hexadecanoyl-L-cysteinyl-[protein] + H2O = L-cysteinyl-[protein] + hexadecanoate + H(+)</text>
        <dbReference type="Rhea" id="RHEA:19233"/>
        <dbReference type="Rhea" id="RHEA-COMP:10131"/>
        <dbReference type="Rhea" id="RHEA-COMP:11032"/>
        <dbReference type="ChEBI" id="CHEBI:7896"/>
        <dbReference type="ChEBI" id="CHEBI:15377"/>
        <dbReference type="ChEBI" id="CHEBI:15378"/>
        <dbReference type="ChEBI" id="CHEBI:29950"/>
        <dbReference type="ChEBI" id="CHEBI:74151"/>
        <dbReference type="EC" id="3.1.2.22"/>
    </reaction>
    <physiologicalReaction direction="left-to-right" evidence="7">
        <dbReference type="Rhea" id="RHEA:19234"/>
    </physiologicalReaction>
</comment>
<dbReference type="GO" id="GO:0052689">
    <property type="term" value="F:carboxylic ester hydrolase activity"/>
    <property type="evidence" value="ECO:0007669"/>
    <property type="project" value="TreeGrafter"/>
</dbReference>
<evidence type="ECO:0000256" key="4">
    <source>
        <dbReference type="ARBA" id="ARBA00022490"/>
    </source>
</evidence>
<accession>A0A670I232</accession>
<evidence type="ECO:0000256" key="7">
    <source>
        <dbReference type="ARBA" id="ARBA00047409"/>
    </source>
</evidence>
<evidence type="ECO:0000259" key="10">
    <source>
        <dbReference type="Pfam" id="PF02230"/>
    </source>
</evidence>
<proteinExistence type="inferred from homology"/>
<evidence type="ECO:0000313" key="11">
    <source>
        <dbReference type="Ensembl" id="ENSPMRP00000005899.1"/>
    </source>
</evidence>
<comment type="subcellular location">
    <subcellularLocation>
        <location evidence="1">Cytoplasm</location>
        <location evidence="1">Cytosol</location>
    </subcellularLocation>
</comment>
<dbReference type="Gene3D" id="3.40.50.1820">
    <property type="entry name" value="alpha/beta hydrolase"/>
    <property type="match status" value="1"/>
</dbReference>
<dbReference type="Ensembl" id="ENSPMRT00000006274.1">
    <property type="protein sequence ID" value="ENSPMRP00000005899.1"/>
    <property type="gene ID" value="ENSPMRG00000003992.1"/>
</dbReference>
<keyword evidence="5" id="KW-0378">Hydrolase</keyword>
<comment type="similarity">
    <text evidence="2">Belongs to the AB hydrolase superfamily. AB hydrolase 2 family.</text>
</comment>
<dbReference type="AlphaFoldDB" id="A0A670I232"/>
<evidence type="ECO:0000256" key="1">
    <source>
        <dbReference type="ARBA" id="ARBA00004514"/>
    </source>
</evidence>
<feature type="domain" description="Phospholipase/carboxylesterase/thioesterase" evidence="10">
    <location>
        <begin position="173"/>
        <end position="386"/>
    </location>
</feature>
<evidence type="ECO:0000256" key="9">
    <source>
        <dbReference type="ARBA" id="ARBA00073902"/>
    </source>
</evidence>